<evidence type="ECO:0000256" key="2">
    <source>
        <dbReference type="SAM" id="MobiDB-lite"/>
    </source>
</evidence>
<dbReference type="InterPro" id="IPR058660">
    <property type="entry name" value="WHD_DnaB"/>
</dbReference>
<dbReference type="Proteomes" id="UP001224359">
    <property type="component" value="Unassembled WGS sequence"/>
</dbReference>
<protein>
    <submittedName>
        <fullName evidence="5">Replication initiation and membrane attachment protein</fullName>
    </submittedName>
</protein>
<dbReference type="RefSeq" id="WP_306977281.1">
    <property type="nucleotide sequence ID" value="NZ_JAUSTQ010000009.1"/>
</dbReference>
<feature type="compositionally biased region" description="Basic and acidic residues" evidence="2">
    <location>
        <begin position="421"/>
        <end position="432"/>
    </location>
</feature>
<proteinExistence type="inferred from homology"/>
<feature type="domain" description="DnaB/C C-terminal" evidence="3">
    <location>
        <begin position="320"/>
        <end position="385"/>
    </location>
</feature>
<evidence type="ECO:0000313" key="5">
    <source>
        <dbReference type="EMBL" id="MDQ0160206.1"/>
    </source>
</evidence>
<organism evidence="5 6">
    <name type="scientific">Alkalibacillus salilacus</name>
    <dbReference type="NCBI Taxonomy" id="284582"/>
    <lineage>
        <taxon>Bacteria</taxon>
        <taxon>Bacillati</taxon>
        <taxon>Bacillota</taxon>
        <taxon>Bacilli</taxon>
        <taxon>Bacillales</taxon>
        <taxon>Bacillaceae</taxon>
        <taxon>Alkalibacillus</taxon>
    </lineage>
</organism>
<gene>
    <name evidence="5" type="ORF">J2S77_002208</name>
</gene>
<sequence length="460" mass="53651">MNQRMKHLLPNDQCVIMKRTAFFEDANTVLTLLYQPLIGMKSVALYQALWRENGARSSQTAFSHHHLMGILNMSLDEIYEARQKLEGIGLLKTFKQDETYRTYYYVLRKPLSSYQFFENPTLTILLEHHIGKEAHQTLKQQLAPSQQLNQAIDDVTAHFDDVFTTVKHLRQPAKKTNEESIVMSSDLPLEWLYKMLTQQQIEPKQILTKSNLNYMERVSKIYDVDYLELEKALLWAINEEMSFDRQEFLDMCKDIYYNKHGSVPPRLYAKQDIEAANNEAQQVEANHSAQPSKAESKQNKLIQHFNTITHRELLEDYAASGLASMKEVDMLTNVMEEHGLNQPVMNVLVHYVLNKNGNKLNRNYIETIAAHWSREGIESAQQAIELAKQEHKLYQTWQQKKQRQGSKQSNSKKSSEVIPKWFKEQKQKKQSEDQSNNQQEAETQDEDLAAFFKSFSQPKQ</sequence>
<comment type="similarity">
    <text evidence="1">Belongs to the DnaB/DnaD family.</text>
</comment>
<dbReference type="SUPFAM" id="SSF158499">
    <property type="entry name" value="DnaD domain-like"/>
    <property type="match status" value="1"/>
</dbReference>
<dbReference type="EMBL" id="JAUSTQ010000009">
    <property type="protein sequence ID" value="MDQ0160206.1"/>
    <property type="molecule type" value="Genomic_DNA"/>
</dbReference>
<name>A0ABT9VGX8_9BACI</name>
<accession>A0ABT9VGX8</accession>
<evidence type="ECO:0000259" key="4">
    <source>
        <dbReference type="Pfam" id="PF25888"/>
    </source>
</evidence>
<feature type="region of interest" description="Disordered" evidence="2">
    <location>
        <begin position="397"/>
        <end position="460"/>
    </location>
</feature>
<reference evidence="5 6" key="1">
    <citation type="submission" date="2023-07" db="EMBL/GenBank/DDBJ databases">
        <title>Genomic Encyclopedia of Type Strains, Phase IV (KMG-IV): sequencing the most valuable type-strain genomes for metagenomic binning, comparative biology and taxonomic classification.</title>
        <authorList>
            <person name="Goeker M."/>
        </authorList>
    </citation>
    <scope>NUCLEOTIDE SEQUENCE [LARGE SCALE GENOMIC DNA]</scope>
    <source>
        <strain evidence="5 6">DSM 16460</strain>
    </source>
</reference>
<dbReference type="InterPro" id="IPR006343">
    <property type="entry name" value="DnaB/C_C"/>
</dbReference>
<keyword evidence="6" id="KW-1185">Reference proteome</keyword>
<dbReference type="InterPro" id="IPR034829">
    <property type="entry name" value="DnaD-like_sf"/>
</dbReference>
<dbReference type="Pfam" id="PF07261">
    <property type="entry name" value="DnaB_2"/>
    <property type="match status" value="1"/>
</dbReference>
<comment type="caution">
    <text evidence="5">The sequence shown here is derived from an EMBL/GenBank/DDBJ whole genome shotgun (WGS) entry which is preliminary data.</text>
</comment>
<evidence type="ECO:0000256" key="1">
    <source>
        <dbReference type="ARBA" id="ARBA00093462"/>
    </source>
</evidence>
<evidence type="ECO:0000313" key="6">
    <source>
        <dbReference type="Proteomes" id="UP001224359"/>
    </source>
</evidence>
<evidence type="ECO:0000259" key="3">
    <source>
        <dbReference type="Pfam" id="PF07261"/>
    </source>
</evidence>
<feature type="domain" description="Replicative helicase loading/DNA remodeling protein DnaB N-terminal winged helix" evidence="4">
    <location>
        <begin position="10"/>
        <end position="242"/>
    </location>
</feature>
<dbReference type="Gene3D" id="1.10.10.630">
    <property type="entry name" value="DnaD domain-like"/>
    <property type="match status" value="1"/>
</dbReference>
<dbReference type="Pfam" id="PF25888">
    <property type="entry name" value="WHD_DnaB"/>
    <property type="match status" value="1"/>
</dbReference>